<organism evidence="2 3">
    <name type="scientific">Coccomyxa viridis</name>
    <dbReference type="NCBI Taxonomy" id="1274662"/>
    <lineage>
        <taxon>Eukaryota</taxon>
        <taxon>Viridiplantae</taxon>
        <taxon>Chlorophyta</taxon>
        <taxon>core chlorophytes</taxon>
        <taxon>Trebouxiophyceae</taxon>
        <taxon>Trebouxiophyceae incertae sedis</taxon>
        <taxon>Coccomyxaceae</taxon>
        <taxon>Coccomyxa</taxon>
    </lineage>
</organism>
<evidence type="ECO:0000313" key="2">
    <source>
        <dbReference type="EMBL" id="CAL5221309.1"/>
    </source>
</evidence>
<dbReference type="EMBL" id="CAXHTA020000005">
    <property type="protein sequence ID" value="CAL5221309.1"/>
    <property type="molecule type" value="Genomic_DNA"/>
</dbReference>
<name>A0ABP1FQ75_9CHLO</name>
<proteinExistence type="predicted"/>
<comment type="caution">
    <text evidence="2">The sequence shown here is derived from an EMBL/GenBank/DDBJ whole genome shotgun (WGS) entry which is preliminary data.</text>
</comment>
<dbReference type="Proteomes" id="UP001497392">
    <property type="component" value="Unassembled WGS sequence"/>
</dbReference>
<evidence type="ECO:0000256" key="1">
    <source>
        <dbReference type="SAM" id="MobiDB-lite"/>
    </source>
</evidence>
<reference evidence="2 3" key="1">
    <citation type="submission" date="2024-06" db="EMBL/GenBank/DDBJ databases">
        <authorList>
            <person name="Kraege A."/>
            <person name="Thomma B."/>
        </authorList>
    </citation>
    <scope>NUCLEOTIDE SEQUENCE [LARGE SCALE GENOMIC DNA]</scope>
</reference>
<gene>
    <name evidence="2" type="primary">g3479</name>
    <name evidence="2" type="ORF">VP750_LOCUS2968</name>
</gene>
<sequence>MVDPSRVDALLQGAAHRQQAGISMHASRMQKLDSKIAQVDKELVTKTRHLLMVEEEADKAHREEIDMKAQCGELVAEVVAYKTENKKLQSSIEEDRQAMSAADEKVQKVKQSFLQSSSQFNADIRKLQEKHPESFFDSGEEGAVPEKAKMPPAKSNGADAFITFQVEGEKDS</sequence>
<accession>A0ABP1FQ75</accession>
<evidence type="ECO:0000313" key="3">
    <source>
        <dbReference type="Proteomes" id="UP001497392"/>
    </source>
</evidence>
<keyword evidence="3" id="KW-1185">Reference proteome</keyword>
<feature type="region of interest" description="Disordered" evidence="1">
    <location>
        <begin position="128"/>
        <end position="158"/>
    </location>
</feature>
<protein>
    <submittedName>
        <fullName evidence="2">G3479 protein</fullName>
    </submittedName>
</protein>